<evidence type="ECO:0000313" key="2">
    <source>
        <dbReference type="Proteomes" id="UP000294832"/>
    </source>
</evidence>
<dbReference type="EMBL" id="SLWF01000016">
    <property type="protein sequence ID" value="TCN83067.1"/>
    <property type="molecule type" value="Genomic_DNA"/>
</dbReference>
<proteinExistence type="predicted"/>
<sequence length="50" mass="5428">MLKIEMKGIQPKLWLESGELPRLHCGQGGMLGPRATSLSYGQLAMLGSRS</sequence>
<protein>
    <submittedName>
        <fullName evidence="1">Uncharacterized protein</fullName>
    </submittedName>
</protein>
<reference evidence="1 2" key="1">
    <citation type="submission" date="2019-03" db="EMBL/GenBank/DDBJ databases">
        <title>Freshwater and sediment microbial communities from various areas in North America, analyzing microbe dynamics in response to fracking.</title>
        <authorList>
            <person name="Lamendella R."/>
        </authorList>
    </citation>
    <scope>NUCLEOTIDE SEQUENCE [LARGE SCALE GENOMIC DNA]</scope>
    <source>
        <strain evidence="1 2">74A</strain>
    </source>
</reference>
<evidence type="ECO:0000313" key="1">
    <source>
        <dbReference type="EMBL" id="TCN83067.1"/>
    </source>
</evidence>
<dbReference type="AlphaFoldDB" id="A0A4V2RS72"/>
<name>A0A4V2RS72_9GAMM</name>
<keyword evidence="2" id="KW-1185">Reference proteome</keyword>
<accession>A0A4V2RS72</accession>
<organism evidence="1 2">
    <name type="scientific">Shewanella fodinae</name>
    <dbReference type="NCBI Taxonomy" id="552357"/>
    <lineage>
        <taxon>Bacteria</taxon>
        <taxon>Pseudomonadati</taxon>
        <taxon>Pseudomonadota</taxon>
        <taxon>Gammaproteobacteria</taxon>
        <taxon>Alteromonadales</taxon>
        <taxon>Shewanellaceae</taxon>
        <taxon>Shewanella</taxon>
    </lineage>
</organism>
<comment type="caution">
    <text evidence="1">The sequence shown here is derived from an EMBL/GenBank/DDBJ whole genome shotgun (WGS) entry which is preliminary data.</text>
</comment>
<dbReference type="RefSeq" id="WP_165900124.1">
    <property type="nucleotide sequence ID" value="NZ_SLWF01000016.1"/>
</dbReference>
<dbReference type="Proteomes" id="UP000294832">
    <property type="component" value="Unassembled WGS sequence"/>
</dbReference>
<gene>
    <name evidence="1" type="ORF">EDC91_11646</name>
</gene>